<evidence type="ECO:0000313" key="1">
    <source>
        <dbReference type="EMBL" id="KAJ8619845.1"/>
    </source>
</evidence>
<reference evidence="1 2" key="1">
    <citation type="journal article" date="2022" name="Hortic Res">
        <title>A haplotype resolved chromosomal level avocado genome allows analysis of novel avocado genes.</title>
        <authorList>
            <person name="Nath O."/>
            <person name="Fletcher S.J."/>
            <person name="Hayward A."/>
            <person name="Shaw L.M."/>
            <person name="Masouleh A.K."/>
            <person name="Furtado A."/>
            <person name="Henry R.J."/>
            <person name="Mitter N."/>
        </authorList>
    </citation>
    <scope>NUCLEOTIDE SEQUENCE [LARGE SCALE GENOMIC DNA]</scope>
    <source>
        <strain evidence="2">cv. Hass</strain>
    </source>
</reference>
<sequence length="129" mass="13626">MASLIMEPLDPLKTPVTLNPFPPIALPETQANPRSNVSFPRSRAPLPFPKSKPHLKPIAINNLSLSVLLGNQAPLLIPTLVVLSPSDRGFSAPSGNRAHLLIPTSAALSTSDIGLQPSPLQVPDGHPQT</sequence>
<evidence type="ECO:0000313" key="2">
    <source>
        <dbReference type="Proteomes" id="UP001234297"/>
    </source>
</evidence>
<comment type="caution">
    <text evidence="1">The sequence shown here is derived from an EMBL/GenBank/DDBJ whole genome shotgun (WGS) entry which is preliminary data.</text>
</comment>
<gene>
    <name evidence="1" type="ORF">MRB53_028374</name>
</gene>
<accession>A0ACC2KFC1</accession>
<protein>
    <submittedName>
        <fullName evidence="1">Uncharacterized protein</fullName>
    </submittedName>
</protein>
<organism evidence="1 2">
    <name type="scientific">Persea americana</name>
    <name type="common">Avocado</name>
    <dbReference type="NCBI Taxonomy" id="3435"/>
    <lineage>
        <taxon>Eukaryota</taxon>
        <taxon>Viridiplantae</taxon>
        <taxon>Streptophyta</taxon>
        <taxon>Embryophyta</taxon>
        <taxon>Tracheophyta</taxon>
        <taxon>Spermatophyta</taxon>
        <taxon>Magnoliopsida</taxon>
        <taxon>Magnoliidae</taxon>
        <taxon>Laurales</taxon>
        <taxon>Lauraceae</taxon>
        <taxon>Persea</taxon>
    </lineage>
</organism>
<dbReference type="Proteomes" id="UP001234297">
    <property type="component" value="Chromosome 9"/>
</dbReference>
<proteinExistence type="predicted"/>
<keyword evidence="2" id="KW-1185">Reference proteome</keyword>
<name>A0ACC2KFC1_PERAE</name>
<dbReference type="EMBL" id="CM056817">
    <property type="protein sequence ID" value="KAJ8619845.1"/>
    <property type="molecule type" value="Genomic_DNA"/>
</dbReference>